<dbReference type="Proteomes" id="UP000237839">
    <property type="component" value="Unassembled WGS sequence"/>
</dbReference>
<sequence>MNTKIMLAVCGLSSVLLLGCKTPPTSEVIVPSVPTSPVIAPVAAPVHTEIDDLLAYYQSNHQMSQTELLKNLVDLNSALKSPHSDLQKAIILGCLRGPVELSRATVLLDGIIKSSDPQAQRLLPLATLLYANYSEWRRLDDALDKQNQQLKEAQRRADQLSQKLEDLKAIEQQLPSRPHASNESRP</sequence>
<evidence type="ECO:0000313" key="3">
    <source>
        <dbReference type="Proteomes" id="UP000237839"/>
    </source>
</evidence>
<reference evidence="2 3" key="1">
    <citation type="submission" date="2018-02" db="EMBL/GenBank/DDBJ databases">
        <title>Solimicrobium silvestre gen. nov., sp. nov., isolated from alpine forest soil.</title>
        <authorList>
            <person name="Margesin R."/>
            <person name="Albuquerque L."/>
            <person name="Zhang D.-C."/>
            <person name="Froufe H.J.C."/>
            <person name="Severino R."/>
            <person name="Roxo I."/>
            <person name="Egas C."/>
            <person name="Da Costa M.S."/>
        </authorList>
    </citation>
    <scope>NUCLEOTIDE SEQUENCE [LARGE SCALE GENOMIC DNA]</scope>
    <source>
        <strain evidence="2 3">S20-91</strain>
    </source>
</reference>
<accession>A0A2S9GZZ1</accession>
<name>A0A2S9GZZ1_9BURK</name>
<comment type="caution">
    <text evidence="2">The sequence shown here is derived from an EMBL/GenBank/DDBJ whole genome shotgun (WGS) entry which is preliminary data.</text>
</comment>
<protein>
    <recommendedName>
        <fullName evidence="4">YfhG lipoprotein</fullName>
    </recommendedName>
</protein>
<evidence type="ECO:0000256" key="1">
    <source>
        <dbReference type="SAM" id="Coils"/>
    </source>
</evidence>
<dbReference type="RefSeq" id="WP_105531695.1">
    <property type="nucleotide sequence ID" value="NZ_PUGF01000008.1"/>
</dbReference>
<evidence type="ECO:0008006" key="4">
    <source>
        <dbReference type="Google" id="ProtNLM"/>
    </source>
</evidence>
<keyword evidence="3" id="KW-1185">Reference proteome</keyword>
<dbReference type="OrthoDB" id="9181655at2"/>
<dbReference type="AlphaFoldDB" id="A0A2S9GZZ1"/>
<proteinExistence type="predicted"/>
<keyword evidence="1" id="KW-0175">Coiled coil</keyword>
<evidence type="ECO:0000313" key="2">
    <source>
        <dbReference type="EMBL" id="PRC93302.1"/>
    </source>
</evidence>
<organism evidence="2 3">
    <name type="scientific">Solimicrobium silvestre</name>
    <dbReference type="NCBI Taxonomy" id="2099400"/>
    <lineage>
        <taxon>Bacteria</taxon>
        <taxon>Pseudomonadati</taxon>
        <taxon>Pseudomonadota</taxon>
        <taxon>Betaproteobacteria</taxon>
        <taxon>Burkholderiales</taxon>
        <taxon>Oxalobacteraceae</taxon>
        <taxon>Solimicrobium</taxon>
    </lineage>
</organism>
<gene>
    <name evidence="2" type="ORF">S2091_2040</name>
</gene>
<dbReference type="EMBL" id="PUGF01000008">
    <property type="protein sequence ID" value="PRC93302.1"/>
    <property type="molecule type" value="Genomic_DNA"/>
</dbReference>
<dbReference type="PROSITE" id="PS51257">
    <property type="entry name" value="PROKAR_LIPOPROTEIN"/>
    <property type="match status" value="1"/>
</dbReference>
<feature type="coiled-coil region" evidence="1">
    <location>
        <begin position="136"/>
        <end position="170"/>
    </location>
</feature>